<dbReference type="OrthoDB" id="10583975at2759"/>
<evidence type="ECO:0000313" key="4">
    <source>
        <dbReference type="Proteomes" id="UP000751190"/>
    </source>
</evidence>
<reference evidence="3" key="1">
    <citation type="submission" date="2021-05" db="EMBL/GenBank/DDBJ databases">
        <title>The genome of the haptophyte Pavlova lutheri (Diacronema luteri, Pavlovales) - a model for lipid biosynthesis in eukaryotic algae.</title>
        <authorList>
            <person name="Hulatt C.J."/>
            <person name="Posewitz M.C."/>
        </authorList>
    </citation>
    <scope>NUCLEOTIDE SEQUENCE</scope>
    <source>
        <strain evidence="3">NIVA-4/92</strain>
    </source>
</reference>
<name>A0A8J6CFK2_DIALT</name>
<evidence type="ECO:0000256" key="2">
    <source>
        <dbReference type="SAM" id="Phobius"/>
    </source>
</evidence>
<keyword evidence="4" id="KW-1185">Reference proteome</keyword>
<protein>
    <submittedName>
        <fullName evidence="3">Uncharacterized protein</fullName>
    </submittedName>
</protein>
<feature type="transmembrane region" description="Helical" evidence="2">
    <location>
        <begin position="84"/>
        <end position="104"/>
    </location>
</feature>
<proteinExistence type="predicted"/>
<feature type="region of interest" description="Disordered" evidence="1">
    <location>
        <begin position="181"/>
        <end position="300"/>
    </location>
</feature>
<keyword evidence="2" id="KW-1133">Transmembrane helix</keyword>
<gene>
    <name evidence="3" type="ORF">KFE25_007162</name>
</gene>
<comment type="caution">
    <text evidence="3">The sequence shown here is derived from an EMBL/GenBank/DDBJ whole genome shotgun (WGS) entry which is preliminary data.</text>
</comment>
<evidence type="ECO:0000313" key="3">
    <source>
        <dbReference type="EMBL" id="KAG8468110.1"/>
    </source>
</evidence>
<dbReference type="PROSITE" id="PS51257">
    <property type="entry name" value="PROKAR_LIPOPROTEIN"/>
    <property type="match status" value="1"/>
</dbReference>
<dbReference type="Proteomes" id="UP000751190">
    <property type="component" value="Unassembled WGS sequence"/>
</dbReference>
<keyword evidence="2" id="KW-0472">Membrane</keyword>
<dbReference type="AlphaFoldDB" id="A0A8J6CFK2"/>
<organism evidence="3 4">
    <name type="scientific">Diacronema lutheri</name>
    <name type="common">Unicellular marine alga</name>
    <name type="synonym">Monochrysis lutheri</name>
    <dbReference type="NCBI Taxonomy" id="2081491"/>
    <lineage>
        <taxon>Eukaryota</taxon>
        <taxon>Haptista</taxon>
        <taxon>Haptophyta</taxon>
        <taxon>Pavlovophyceae</taxon>
        <taxon>Pavlovales</taxon>
        <taxon>Pavlovaceae</taxon>
        <taxon>Diacronema</taxon>
    </lineage>
</organism>
<feature type="compositionally biased region" description="Basic and acidic residues" evidence="1">
    <location>
        <begin position="291"/>
        <end position="300"/>
    </location>
</feature>
<keyword evidence="2" id="KW-0812">Transmembrane</keyword>
<feature type="transmembrane region" description="Helical" evidence="2">
    <location>
        <begin position="110"/>
        <end position="128"/>
    </location>
</feature>
<feature type="compositionally biased region" description="Low complexity" evidence="1">
    <location>
        <begin position="245"/>
        <end position="288"/>
    </location>
</feature>
<accession>A0A8J6CFK2</accession>
<sequence>MEDDVRGGQAPMSGICACSTTAIHAECLEKLINLKKARGRGLDERMNCMVCASHYTCAFTPYVIAPPRPGPLSRIVRVVTRSSLAPACFGLLVLVLIFVLNYLLGRSNTFYVFVACVFFFAACTAITLRRRRHLRDVQSLDDNRFHSQVVSRARKEVGRGFEASYDEALHAPSQSVVLLIQTPRNPTRSRSRTDGARVLASDEQPSAELQQPQPRSRIVPEHDALAPPVATPFGADGSAANESHAPAGAPSALSNPPSAAPADSDLESGVAPVGAPATAGSQAAAAQPMTRFDRVLSSEF</sequence>
<dbReference type="EMBL" id="JAGTXO010000005">
    <property type="protein sequence ID" value="KAG8468110.1"/>
    <property type="molecule type" value="Genomic_DNA"/>
</dbReference>
<evidence type="ECO:0000256" key="1">
    <source>
        <dbReference type="SAM" id="MobiDB-lite"/>
    </source>
</evidence>
<feature type="compositionally biased region" description="Polar residues" evidence="1">
    <location>
        <begin position="203"/>
        <end position="214"/>
    </location>
</feature>